<dbReference type="InterPro" id="IPR001841">
    <property type="entry name" value="Znf_RING"/>
</dbReference>
<feature type="domain" description="RING-type" evidence="5">
    <location>
        <begin position="35"/>
        <end position="83"/>
    </location>
</feature>
<dbReference type="SMART" id="SM00184">
    <property type="entry name" value="RING"/>
    <property type="match status" value="1"/>
</dbReference>
<dbReference type="Pfam" id="PF13445">
    <property type="entry name" value="zf-RING_UBOX"/>
    <property type="match status" value="1"/>
</dbReference>
<dbReference type="PROSITE" id="PS50089">
    <property type="entry name" value="ZF_RING_2"/>
    <property type="match status" value="1"/>
</dbReference>
<evidence type="ECO:0000256" key="2">
    <source>
        <dbReference type="ARBA" id="ARBA00022771"/>
    </source>
</evidence>
<keyword evidence="3" id="KW-0862">Zinc</keyword>
<dbReference type="InterPro" id="IPR013083">
    <property type="entry name" value="Znf_RING/FYVE/PHD"/>
</dbReference>
<name>S3CYE3_GLAL2</name>
<keyword evidence="2 4" id="KW-0863">Zinc-finger</keyword>
<dbReference type="InterPro" id="IPR017907">
    <property type="entry name" value="Znf_RING_CS"/>
</dbReference>
<dbReference type="Proteomes" id="UP000016922">
    <property type="component" value="Unassembled WGS sequence"/>
</dbReference>
<evidence type="ECO:0000256" key="4">
    <source>
        <dbReference type="PROSITE-ProRule" id="PRU00175"/>
    </source>
</evidence>
<dbReference type="AlphaFoldDB" id="S3CYE3"/>
<dbReference type="EMBL" id="KE145367">
    <property type="protein sequence ID" value="EPE29979.1"/>
    <property type="molecule type" value="Genomic_DNA"/>
</dbReference>
<dbReference type="HOGENOM" id="CLU_678017_0_0_1"/>
<dbReference type="Gene3D" id="3.30.40.10">
    <property type="entry name" value="Zinc/RING finger domain, C3HC4 (zinc finger)"/>
    <property type="match status" value="1"/>
</dbReference>
<evidence type="ECO:0000313" key="6">
    <source>
        <dbReference type="EMBL" id="EPE29979.1"/>
    </source>
</evidence>
<dbReference type="GO" id="GO:0008270">
    <property type="term" value="F:zinc ion binding"/>
    <property type="evidence" value="ECO:0007669"/>
    <property type="project" value="UniProtKB-KW"/>
</dbReference>
<keyword evidence="7" id="KW-1185">Reference proteome</keyword>
<organism evidence="6 7">
    <name type="scientific">Glarea lozoyensis (strain ATCC 20868 / MF5171)</name>
    <dbReference type="NCBI Taxonomy" id="1116229"/>
    <lineage>
        <taxon>Eukaryota</taxon>
        <taxon>Fungi</taxon>
        <taxon>Dikarya</taxon>
        <taxon>Ascomycota</taxon>
        <taxon>Pezizomycotina</taxon>
        <taxon>Leotiomycetes</taxon>
        <taxon>Helotiales</taxon>
        <taxon>Helotiaceae</taxon>
        <taxon>Glarea</taxon>
    </lineage>
</organism>
<evidence type="ECO:0000256" key="3">
    <source>
        <dbReference type="ARBA" id="ARBA00022833"/>
    </source>
</evidence>
<accession>S3CYE3</accession>
<gene>
    <name evidence="6" type="ORF">GLAREA_01139</name>
</gene>
<keyword evidence="1" id="KW-0479">Metal-binding</keyword>
<dbReference type="RefSeq" id="XP_008084088.1">
    <property type="nucleotide sequence ID" value="XM_008085897.1"/>
</dbReference>
<dbReference type="GeneID" id="19460197"/>
<sequence length="400" mass="45286">MSDPIEEQISSSISSASELLPISSDASNVKTESGCPICYEAYSQYRVKVPLEICKHNICQICYRFLLATPASDDNTAKCPLCRESVGEPLATSSKTDDHAEWRPQLVAQYKTAQDFFSDYRFPHVSNSEENLVGFSSSGWNVLESGHSCDISQYTGWLTEVTKVNRLCSKRGMRNIPDGISPTCKQADFESLSKNLRDVVDEMIGNYLSGSETSVMVLEPDIHLCSAPIRRNITEQPRWIHTFIKQSIVVRSESTEEFRQVDSVTWTLKMTQHCQWDPPEEEASIPASLSDWREKFLVDIRTQIYIALPNPHIQNSEQLKDFLISSGFNLYGTTLGQSPREDYARAALSKYPRSAGVLLSLADKYDSVLALPRGLRQRFTQDTWCSPLYRSLKNMERLTF</sequence>
<dbReference type="InterPro" id="IPR027370">
    <property type="entry name" value="Znf-RING_euk"/>
</dbReference>
<reference evidence="6 7" key="1">
    <citation type="journal article" date="2013" name="BMC Genomics">
        <title>Genomics-driven discovery of the pneumocandin biosynthetic gene cluster in the fungus Glarea lozoyensis.</title>
        <authorList>
            <person name="Chen L."/>
            <person name="Yue Q."/>
            <person name="Zhang X."/>
            <person name="Xiang M."/>
            <person name="Wang C."/>
            <person name="Li S."/>
            <person name="Che Y."/>
            <person name="Ortiz-Lopez F.J."/>
            <person name="Bills G.F."/>
            <person name="Liu X."/>
            <person name="An Z."/>
        </authorList>
    </citation>
    <scope>NUCLEOTIDE SEQUENCE [LARGE SCALE GENOMIC DNA]</scope>
    <source>
        <strain evidence="7">ATCC 20868 / MF5171</strain>
    </source>
</reference>
<evidence type="ECO:0000313" key="7">
    <source>
        <dbReference type="Proteomes" id="UP000016922"/>
    </source>
</evidence>
<dbReference type="PROSITE" id="PS00518">
    <property type="entry name" value="ZF_RING_1"/>
    <property type="match status" value="1"/>
</dbReference>
<dbReference type="SUPFAM" id="SSF57850">
    <property type="entry name" value="RING/U-box"/>
    <property type="match status" value="1"/>
</dbReference>
<protein>
    <submittedName>
        <fullName evidence="6">RING/U-box</fullName>
    </submittedName>
</protein>
<dbReference type="KEGG" id="glz:GLAREA_01139"/>
<evidence type="ECO:0000256" key="1">
    <source>
        <dbReference type="ARBA" id="ARBA00022723"/>
    </source>
</evidence>
<proteinExistence type="predicted"/>
<evidence type="ECO:0000259" key="5">
    <source>
        <dbReference type="PROSITE" id="PS50089"/>
    </source>
</evidence>